<evidence type="ECO:0000313" key="1">
    <source>
        <dbReference type="EMBL" id="GAA2923449.1"/>
    </source>
</evidence>
<name>A0ABN3WQH4_STRTU</name>
<dbReference type="Proteomes" id="UP001501102">
    <property type="component" value="Unassembled WGS sequence"/>
</dbReference>
<evidence type="ECO:0000313" key="2">
    <source>
        <dbReference type="Proteomes" id="UP001501102"/>
    </source>
</evidence>
<proteinExistence type="predicted"/>
<reference evidence="1 2" key="1">
    <citation type="journal article" date="2019" name="Int. J. Syst. Evol. Microbiol.">
        <title>The Global Catalogue of Microorganisms (GCM) 10K type strain sequencing project: providing services to taxonomists for standard genome sequencing and annotation.</title>
        <authorList>
            <consortium name="The Broad Institute Genomics Platform"/>
            <consortium name="The Broad Institute Genome Sequencing Center for Infectious Disease"/>
            <person name="Wu L."/>
            <person name="Ma J."/>
        </authorList>
    </citation>
    <scope>NUCLEOTIDE SEQUENCE [LARGE SCALE GENOMIC DNA]</scope>
    <source>
        <strain evidence="1 2">JCM 4087</strain>
    </source>
</reference>
<organism evidence="1 2">
    <name type="scientific">Streptomyces thioluteus</name>
    <dbReference type="NCBI Taxonomy" id="66431"/>
    <lineage>
        <taxon>Bacteria</taxon>
        <taxon>Bacillati</taxon>
        <taxon>Actinomycetota</taxon>
        <taxon>Actinomycetes</taxon>
        <taxon>Kitasatosporales</taxon>
        <taxon>Streptomycetaceae</taxon>
        <taxon>Streptomyces</taxon>
    </lineage>
</organism>
<sequence>MSRSPTRLPRADRSFADDIDNGIWHGPSNGVLAKSRHIGTILASEQLGRSREQAN</sequence>
<gene>
    <name evidence="1" type="ORF">GCM10020221_19380</name>
</gene>
<comment type="caution">
    <text evidence="1">The sequence shown here is derived from an EMBL/GenBank/DDBJ whole genome shotgun (WGS) entry which is preliminary data.</text>
</comment>
<protein>
    <submittedName>
        <fullName evidence="1">Uncharacterized protein</fullName>
    </submittedName>
</protein>
<keyword evidence="2" id="KW-1185">Reference proteome</keyword>
<dbReference type="EMBL" id="BAAAXZ010000074">
    <property type="protein sequence ID" value="GAA2923449.1"/>
    <property type="molecule type" value="Genomic_DNA"/>
</dbReference>
<accession>A0ABN3WQH4</accession>